<dbReference type="EMBL" id="CP009706">
    <property type="protein sequence ID" value="AIU72507.1"/>
    <property type="molecule type" value="Genomic_DNA"/>
</dbReference>
<organism evidence="3 4">
    <name type="scientific">Hafnia alvei FB1</name>
    <dbReference type="NCBI Taxonomy" id="1453496"/>
    <lineage>
        <taxon>Bacteria</taxon>
        <taxon>Pseudomonadati</taxon>
        <taxon>Pseudomonadota</taxon>
        <taxon>Gammaproteobacteria</taxon>
        <taxon>Enterobacterales</taxon>
        <taxon>Hafniaceae</taxon>
        <taxon>Hafnia</taxon>
    </lineage>
</organism>
<dbReference type="Proteomes" id="UP000029986">
    <property type="component" value="Chromosome"/>
</dbReference>
<dbReference type="eggNOG" id="ENOG502Z8FS">
    <property type="taxonomic scope" value="Bacteria"/>
</dbReference>
<dbReference type="RefSeq" id="WP_025801678.1">
    <property type="nucleotide sequence ID" value="NZ_CP009706.1"/>
</dbReference>
<sequence length="299" mass="33746">MTIISRWCVLLLLMMAPWAHAMNAMIYQPQLRDMSVDKAQWQTLMDKLHDAGFDTLVLQWSEYGSAFSQGAEQQWLMDRARIAHDRGLQIVVGLYADPEFFTRQNQPTKALGNYLNRQRTQDVAVAQRWVDKFGSQNIAGWYLTPELDDLRWRDETSRQMAVKWLTETKQSLLAVANKPVSISSFFAGNMTPDTYRDTVADFAAAGVKIWVQDGAGVDKLSLRERSLYLNATVGCDETSPAAGEVFEIFRQIKGDKAFRAQPASTQEISSMLHQTSACGKDKLIFSLRYLPAAEGVLAY</sequence>
<proteinExistence type="predicted"/>
<keyword evidence="4" id="KW-1185">Reference proteome</keyword>
<dbReference type="AlphaFoldDB" id="A0A097R1B5"/>
<feature type="domain" description="DUF4434" evidence="2">
    <location>
        <begin position="26"/>
        <end position="284"/>
    </location>
</feature>
<evidence type="ECO:0000313" key="3">
    <source>
        <dbReference type="EMBL" id="AIU72507.1"/>
    </source>
</evidence>
<name>A0A097R1B5_HAFAL</name>
<dbReference type="InterPro" id="IPR017853">
    <property type="entry name" value="GH"/>
</dbReference>
<dbReference type="Pfam" id="PF14488">
    <property type="entry name" value="DUF4434"/>
    <property type="match status" value="1"/>
</dbReference>
<dbReference type="KEGG" id="hav:AT03_08980"/>
<protein>
    <recommendedName>
        <fullName evidence="2">DUF4434 domain-containing protein</fullName>
    </recommendedName>
</protein>
<dbReference type="HOGENOM" id="CLU_997023_0_0_6"/>
<evidence type="ECO:0000313" key="4">
    <source>
        <dbReference type="Proteomes" id="UP000029986"/>
    </source>
</evidence>
<accession>A0A097R1B5</accession>
<gene>
    <name evidence="3" type="ORF">AT03_08980</name>
</gene>
<reference evidence="3 4" key="1">
    <citation type="journal article" date="2014" name="Gut Pathog.">
        <title>Gene clusters of Hafnia alvei strain FB1 important in survival and pathogenesis: a draft genome perspective.</title>
        <authorList>
            <person name="Tan J.Y."/>
            <person name="Yin W.F."/>
            <person name="Chan K.G."/>
        </authorList>
    </citation>
    <scope>NUCLEOTIDE SEQUENCE [LARGE SCALE GENOMIC DNA]</scope>
    <source>
        <strain evidence="3 4">FB1</strain>
    </source>
</reference>
<evidence type="ECO:0000256" key="1">
    <source>
        <dbReference type="SAM" id="SignalP"/>
    </source>
</evidence>
<evidence type="ECO:0000259" key="2">
    <source>
        <dbReference type="Pfam" id="PF14488"/>
    </source>
</evidence>
<dbReference type="PATRIC" id="fig|1453496.5.peg.1792"/>
<keyword evidence="1" id="KW-0732">Signal</keyword>
<feature type="chain" id="PRO_5001932183" description="DUF4434 domain-containing protein" evidence="1">
    <location>
        <begin position="22"/>
        <end position="299"/>
    </location>
</feature>
<feature type="signal peptide" evidence="1">
    <location>
        <begin position="1"/>
        <end position="21"/>
    </location>
</feature>
<dbReference type="SUPFAM" id="SSF51445">
    <property type="entry name" value="(Trans)glycosidases"/>
    <property type="match status" value="1"/>
</dbReference>
<dbReference type="InterPro" id="IPR027849">
    <property type="entry name" value="DUF4434"/>
</dbReference>
<dbReference type="Gene3D" id="3.20.20.80">
    <property type="entry name" value="Glycosidases"/>
    <property type="match status" value="1"/>
</dbReference>